<dbReference type="STRING" id="228230.RMCC_2438"/>
<dbReference type="Pfam" id="PF04860">
    <property type="entry name" value="Phage_portal"/>
    <property type="match status" value="1"/>
</dbReference>
<sequence>MNWLNRLKGATPAERMSLDEYGQMLNLYMQSGLGYQTPSLVQTLAGTGTERPANNFEGLASQAYATNGVVFACMLVRQLVFSSIRFQFQQFLKGKPSETFGDQTLSVLERPWPGGTTQDLLSRMIQDADLAGNSYWVRQGDELVRLRPDWVQIVGKPRTMDTRLGGRGLGQVGWVKAGYIYTEGGAASQNEGVPFTVDEVAHFAPIPDPLAVFTGMSWLTPILREIQADHAMTRHQRSFFDNGATVNMVVKHPQGATQDAVEKWGKEFQSKFGGVGNAYKTLQLYPGADVQVVGSNLKEIDFKEVRGGGETRIAAAAGVPPVIVGLSEGLAAATYSNYGQARRRLADGTAHPLWQNLSGSLERIVPPPNRSSRLWYDASDVPFLREDEADAANIAAVKASTIASYVTQGFTKESAVKAVDSGDINLLVDSGLTSVQLLPPGTVKSAPTETNDNVPALMLLRRNDDGSTSLENTPPR</sequence>
<reference evidence="2" key="2">
    <citation type="submission" date="2016-02" db="EMBL/GenBank/DDBJ databases">
        <title>Draft genome sequence of five rapidly growing Mycobacterium species.</title>
        <authorList>
            <person name="Katahira K."/>
            <person name="Gotou Y."/>
            <person name="Iida K."/>
            <person name="Ogura Y."/>
            <person name="Hayashi T."/>
        </authorList>
    </citation>
    <scope>NUCLEOTIDE SEQUENCE [LARGE SCALE GENOMIC DNA]</scope>
    <source>
        <strain evidence="2">JCM15298</strain>
    </source>
</reference>
<gene>
    <name evidence="1" type="ORF">RMCC_2438</name>
</gene>
<comment type="caution">
    <text evidence="1">The sequence shown here is derived from an EMBL/GenBank/DDBJ whole genome shotgun (WGS) entry which is preliminary data.</text>
</comment>
<evidence type="ECO:0008006" key="3">
    <source>
        <dbReference type="Google" id="ProtNLM"/>
    </source>
</evidence>
<accession>A0A100WBX7</accession>
<dbReference type="EMBL" id="BCSY01000039">
    <property type="protein sequence ID" value="GAS95472.1"/>
    <property type="molecule type" value="Genomic_DNA"/>
</dbReference>
<keyword evidence="2" id="KW-1185">Reference proteome</keyword>
<dbReference type="AlphaFoldDB" id="A0A100WBX7"/>
<dbReference type="Proteomes" id="UP000069443">
    <property type="component" value="Unassembled WGS sequence"/>
</dbReference>
<organism evidence="1 2">
    <name type="scientific">Mycolicibacterium canariasense</name>
    <name type="common">Mycobacterium canariasense</name>
    <dbReference type="NCBI Taxonomy" id="228230"/>
    <lineage>
        <taxon>Bacteria</taxon>
        <taxon>Bacillati</taxon>
        <taxon>Actinomycetota</taxon>
        <taxon>Actinomycetes</taxon>
        <taxon>Mycobacteriales</taxon>
        <taxon>Mycobacteriaceae</taxon>
        <taxon>Mycolicibacterium</taxon>
    </lineage>
</organism>
<name>A0A100WBX7_MYCCR</name>
<dbReference type="OrthoDB" id="3321096at2"/>
<dbReference type="InterPro" id="IPR006944">
    <property type="entry name" value="Phage/GTA_portal"/>
</dbReference>
<proteinExistence type="predicted"/>
<evidence type="ECO:0000313" key="2">
    <source>
        <dbReference type="Proteomes" id="UP000069443"/>
    </source>
</evidence>
<evidence type="ECO:0000313" key="1">
    <source>
        <dbReference type="EMBL" id="GAS95472.1"/>
    </source>
</evidence>
<reference evidence="2" key="1">
    <citation type="journal article" date="2016" name="Genome Announc.">
        <title>Draft Genome Sequences of Five Rapidly Growing Mycobacterium Species, M. thermoresistibile, M. fortuitum subsp. acetamidolyticum, M. canariasense, M. brisbanense, and M. novocastrense.</title>
        <authorList>
            <person name="Katahira K."/>
            <person name="Ogura Y."/>
            <person name="Gotoh Y."/>
            <person name="Hayashi T."/>
        </authorList>
    </citation>
    <scope>NUCLEOTIDE SEQUENCE [LARGE SCALE GENOMIC DNA]</scope>
    <source>
        <strain evidence="2">JCM15298</strain>
    </source>
</reference>
<dbReference type="RefSeq" id="WP_062656669.1">
    <property type="nucleotide sequence ID" value="NZ_BCSY01000039.1"/>
</dbReference>
<protein>
    <recommendedName>
        <fullName evidence="3">Portal protein</fullName>
    </recommendedName>
</protein>